<comment type="subcellular location">
    <subcellularLocation>
        <location evidence="2">Cell membrane</location>
        <topology evidence="2">Multi-pass membrane protein</topology>
    </subcellularLocation>
</comment>
<keyword evidence="5 15" id="KW-0645">Protease</keyword>
<evidence type="ECO:0000256" key="8">
    <source>
        <dbReference type="ARBA" id="ARBA00022801"/>
    </source>
</evidence>
<sequence>MEGFDLDTLRQIAIAKLLMMPAVLIAFTFHEYAHAVVADKLGDKTPKFQGRITLNPLAHIDLIGFIMIVFVGFGWAKPVETNPNAYKNYYKDDLKVSIAGPLANVLVAFIFALIVGVINRFLPFNEIVVIIYLMAKYVVSINCMFFLFNLIPIPGLDGFHVLRDLFPKAFYNIADSLYRYQMLILIALVMPIFGGESLATFIIGIPSEYIANLFLRIGALI</sequence>
<comment type="cofactor">
    <cofactor evidence="1">
        <name>Zn(2+)</name>
        <dbReference type="ChEBI" id="CHEBI:29105"/>
    </cofactor>
</comment>
<dbReference type="PANTHER" id="PTHR35864:SF1">
    <property type="entry name" value="ZINC METALLOPROTEASE YWHC-RELATED"/>
    <property type="match status" value="1"/>
</dbReference>
<dbReference type="InterPro" id="IPR044537">
    <property type="entry name" value="Rip2-like"/>
</dbReference>
<feature type="domain" description="Peptidase M50" evidence="14">
    <location>
        <begin position="136"/>
        <end position="175"/>
    </location>
</feature>
<keyword evidence="12 13" id="KW-0472">Membrane</keyword>
<feature type="transmembrane region" description="Helical" evidence="13">
    <location>
        <begin position="180"/>
        <end position="205"/>
    </location>
</feature>
<feature type="transmembrane region" description="Helical" evidence="13">
    <location>
        <begin position="12"/>
        <end position="33"/>
    </location>
</feature>
<evidence type="ECO:0000256" key="10">
    <source>
        <dbReference type="ARBA" id="ARBA00022989"/>
    </source>
</evidence>
<dbReference type="GO" id="GO:0008233">
    <property type="term" value="F:peptidase activity"/>
    <property type="evidence" value="ECO:0007669"/>
    <property type="project" value="UniProtKB-KW"/>
</dbReference>
<evidence type="ECO:0000313" key="15">
    <source>
        <dbReference type="EMBL" id="MFL0251095.1"/>
    </source>
</evidence>
<evidence type="ECO:0000259" key="14">
    <source>
        <dbReference type="Pfam" id="PF02163"/>
    </source>
</evidence>
<dbReference type="InterPro" id="IPR008915">
    <property type="entry name" value="Peptidase_M50"/>
</dbReference>
<feature type="transmembrane region" description="Helical" evidence="13">
    <location>
        <begin position="96"/>
        <end position="118"/>
    </location>
</feature>
<reference evidence="15 16" key="1">
    <citation type="submission" date="2024-11" db="EMBL/GenBank/DDBJ databases">
        <authorList>
            <person name="Heng Y.C."/>
            <person name="Lim A.C.H."/>
            <person name="Lee J.K.Y."/>
            <person name="Kittelmann S."/>
        </authorList>
    </citation>
    <scope>NUCLEOTIDE SEQUENCE [LARGE SCALE GENOMIC DNA]</scope>
    <source>
        <strain evidence="15 16">WILCCON 0114</strain>
    </source>
</reference>
<dbReference type="InterPro" id="IPR052348">
    <property type="entry name" value="Metallopeptidase_M50B"/>
</dbReference>
<keyword evidence="7" id="KW-0479">Metal-binding</keyword>
<comment type="similarity">
    <text evidence="3">Belongs to the peptidase M50B family.</text>
</comment>
<accession>A0ABW8TF78</accession>
<gene>
    <name evidence="15" type="ORF">ACJDT4_11730</name>
</gene>
<evidence type="ECO:0000256" key="1">
    <source>
        <dbReference type="ARBA" id="ARBA00001947"/>
    </source>
</evidence>
<dbReference type="Proteomes" id="UP001623592">
    <property type="component" value="Unassembled WGS sequence"/>
</dbReference>
<evidence type="ECO:0000256" key="4">
    <source>
        <dbReference type="ARBA" id="ARBA00022475"/>
    </source>
</evidence>
<evidence type="ECO:0000256" key="7">
    <source>
        <dbReference type="ARBA" id="ARBA00022723"/>
    </source>
</evidence>
<evidence type="ECO:0000313" key="16">
    <source>
        <dbReference type="Proteomes" id="UP001623592"/>
    </source>
</evidence>
<keyword evidence="16" id="KW-1185">Reference proteome</keyword>
<dbReference type="EMBL" id="JBJIAA010000009">
    <property type="protein sequence ID" value="MFL0251095.1"/>
    <property type="molecule type" value="Genomic_DNA"/>
</dbReference>
<dbReference type="PANTHER" id="PTHR35864">
    <property type="entry name" value="ZINC METALLOPROTEASE MJ0611-RELATED"/>
    <property type="match status" value="1"/>
</dbReference>
<dbReference type="Pfam" id="PF02163">
    <property type="entry name" value="Peptidase_M50"/>
    <property type="match status" value="2"/>
</dbReference>
<evidence type="ECO:0000256" key="9">
    <source>
        <dbReference type="ARBA" id="ARBA00022833"/>
    </source>
</evidence>
<evidence type="ECO:0000256" key="6">
    <source>
        <dbReference type="ARBA" id="ARBA00022692"/>
    </source>
</evidence>
<evidence type="ECO:0000256" key="5">
    <source>
        <dbReference type="ARBA" id="ARBA00022670"/>
    </source>
</evidence>
<dbReference type="CDD" id="cd06158">
    <property type="entry name" value="S2P-M50_like_1"/>
    <property type="match status" value="1"/>
</dbReference>
<keyword evidence="10 13" id="KW-1133">Transmembrane helix</keyword>
<keyword evidence="11" id="KW-0482">Metalloprotease</keyword>
<keyword evidence="9" id="KW-0862">Zinc</keyword>
<feature type="domain" description="Peptidase M50" evidence="14">
    <location>
        <begin position="22"/>
        <end position="118"/>
    </location>
</feature>
<protein>
    <submittedName>
        <fullName evidence="15">Site-2 protease family protein</fullName>
    </submittedName>
</protein>
<evidence type="ECO:0000256" key="11">
    <source>
        <dbReference type="ARBA" id="ARBA00023049"/>
    </source>
</evidence>
<proteinExistence type="inferred from homology"/>
<comment type="caution">
    <text evidence="15">The sequence shown here is derived from an EMBL/GenBank/DDBJ whole genome shotgun (WGS) entry which is preliminary data.</text>
</comment>
<feature type="transmembrane region" description="Helical" evidence="13">
    <location>
        <begin position="130"/>
        <end position="151"/>
    </location>
</feature>
<name>A0ABW8TF78_9CLOT</name>
<keyword evidence="6 13" id="KW-0812">Transmembrane</keyword>
<organism evidence="15 16">
    <name type="scientific">Clostridium neuense</name>
    <dbReference type="NCBI Taxonomy" id="1728934"/>
    <lineage>
        <taxon>Bacteria</taxon>
        <taxon>Bacillati</taxon>
        <taxon>Bacillota</taxon>
        <taxon>Clostridia</taxon>
        <taxon>Eubacteriales</taxon>
        <taxon>Clostridiaceae</taxon>
        <taxon>Clostridium</taxon>
    </lineage>
</organism>
<feature type="transmembrane region" description="Helical" evidence="13">
    <location>
        <begin position="54"/>
        <end position="76"/>
    </location>
</feature>
<evidence type="ECO:0000256" key="3">
    <source>
        <dbReference type="ARBA" id="ARBA00007931"/>
    </source>
</evidence>
<evidence type="ECO:0000256" key="13">
    <source>
        <dbReference type="SAM" id="Phobius"/>
    </source>
</evidence>
<dbReference type="GO" id="GO:0006508">
    <property type="term" value="P:proteolysis"/>
    <property type="evidence" value="ECO:0007669"/>
    <property type="project" value="UniProtKB-KW"/>
</dbReference>
<evidence type="ECO:0000256" key="12">
    <source>
        <dbReference type="ARBA" id="ARBA00023136"/>
    </source>
</evidence>
<evidence type="ECO:0000256" key="2">
    <source>
        <dbReference type="ARBA" id="ARBA00004651"/>
    </source>
</evidence>
<dbReference type="RefSeq" id="WP_406787942.1">
    <property type="nucleotide sequence ID" value="NZ_JBJIAA010000009.1"/>
</dbReference>
<keyword evidence="8" id="KW-0378">Hydrolase</keyword>
<keyword evidence="4" id="KW-1003">Cell membrane</keyword>